<evidence type="ECO:0000313" key="2">
    <source>
        <dbReference type="EMBL" id="MCC9071701.1"/>
    </source>
</evidence>
<evidence type="ECO:0000313" key="3">
    <source>
        <dbReference type="Proteomes" id="UP001430919"/>
    </source>
</evidence>
<accession>A0ABS8MSF4</accession>
<evidence type="ECO:0000259" key="1">
    <source>
        <dbReference type="Pfam" id="PF00535"/>
    </source>
</evidence>
<feature type="domain" description="Glycosyltransferase 2-like" evidence="1">
    <location>
        <begin position="6"/>
        <end position="135"/>
    </location>
</feature>
<comment type="caution">
    <text evidence="2">The sequence shown here is derived from an EMBL/GenBank/DDBJ whole genome shotgun (WGS) entry which is preliminary data.</text>
</comment>
<organism evidence="2 3">
    <name type="scientific">Flavobacterium pisciphilum</name>
    <dbReference type="NCBI Taxonomy" id="2893755"/>
    <lineage>
        <taxon>Bacteria</taxon>
        <taxon>Pseudomonadati</taxon>
        <taxon>Bacteroidota</taxon>
        <taxon>Flavobacteriia</taxon>
        <taxon>Flavobacteriales</taxon>
        <taxon>Flavobacteriaceae</taxon>
        <taxon>Flavobacterium</taxon>
    </lineage>
</organism>
<dbReference type="RefSeq" id="WP_229988393.1">
    <property type="nucleotide sequence ID" value="NZ_JAJJMO010000001.1"/>
</dbReference>
<protein>
    <submittedName>
        <fullName evidence="2">Glycosyltransferase family 2 protein</fullName>
    </submittedName>
</protein>
<reference evidence="2" key="1">
    <citation type="submission" date="2021-11" db="EMBL/GenBank/DDBJ databases">
        <title>Description of novel Flavobacterium species.</title>
        <authorList>
            <person name="Saticioglu I.B."/>
            <person name="Ay H."/>
            <person name="Altun S."/>
            <person name="Duman M."/>
        </authorList>
    </citation>
    <scope>NUCLEOTIDE SEQUENCE</scope>
    <source>
        <strain evidence="2">F-65</strain>
    </source>
</reference>
<proteinExistence type="predicted"/>
<dbReference type="InterPro" id="IPR050834">
    <property type="entry name" value="Glycosyltransf_2"/>
</dbReference>
<sequence length="308" mass="36317">MIPIVTIIMATYNRSHFILETLNSIQKQSYLNWECLIIDDGGTDNTLEVITPILDKDSRFKFFKRTDRYKKGLPGCRNYGLDLVQGDYVIFFDDDDIVHPDNLKICLEILDGKSLDFCHYQKKSYESRIPLIVKSEVTEQIRLTKNSIERVVTQEIGLASCTVMWKSYCFNKSRFNENLLYAEEWECYIRIISENFNGIIIDSILYYNRKHASSNTGEFYNNINPVRKASKNEAIILVLKNLKQKQLLTNSLIRYFITVSLGFKEYNLFNQIIKILELSLLQKLKWQFYYKSYVLRLAIYKMKKSINK</sequence>
<dbReference type="SUPFAM" id="SSF53448">
    <property type="entry name" value="Nucleotide-diphospho-sugar transferases"/>
    <property type="match status" value="1"/>
</dbReference>
<dbReference type="Gene3D" id="3.90.550.10">
    <property type="entry name" value="Spore Coat Polysaccharide Biosynthesis Protein SpsA, Chain A"/>
    <property type="match status" value="1"/>
</dbReference>
<dbReference type="PANTHER" id="PTHR43685">
    <property type="entry name" value="GLYCOSYLTRANSFERASE"/>
    <property type="match status" value="1"/>
</dbReference>
<keyword evidence="3" id="KW-1185">Reference proteome</keyword>
<dbReference type="InterPro" id="IPR029044">
    <property type="entry name" value="Nucleotide-diphossugar_trans"/>
</dbReference>
<dbReference type="InterPro" id="IPR001173">
    <property type="entry name" value="Glyco_trans_2-like"/>
</dbReference>
<dbReference type="EMBL" id="JAJJMO010000001">
    <property type="protein sequence ID" value="MCC9071701.1"/>
    <property type="molecule type" value="Genomic_DNA"/>
</dbReference>
<name>A0ABS8MSF4_9FLAO</name>
<dbReference type="Proteomes" id="UP001430919">
    <property type="component" value="Unassembled WGS sequence"/>
</dbReference>
<dbReference type="CDD" id="cd00761">
    <property type="entry name" value="Glyco_tranf_GTA_type"/>
    <property type="match status" value="1"/>
</dbReference>
<dbReference type="PANTHER" id="PTHR43685:SF2">
    <property type="entry name" value="GLYCOSYLTRANSFERASE 2-LIKE DOMAIN-CONTAINING PROTEIN"/>
    <property type="match status" value="1"/>
</dbReference>
<gene>
    <name evidence="2" type="ORF">LNQ49_08930</name>
</gene>
<dbReference type="Pfam" id="PF00535">
    <property type="entry name" value="Glycos_transf_2"/>
    <property type="match status" value="1"/>
</dbReference>